<gene>
    <name evidence="4" type="ORF">RCL2_001874000</name>
    <name evidence="3" type="ORF">RclHR1_00470008</name>
</gene>
<dbReference type="Proteomes" id="UP000247702">
    <property type="component" value="Unassembled WGS sequence"/>
</dbReference>
<feature type="transmembrane region" description="Helical" evidence="2">
    <location>
        <begin position="1063"/>
        <end position="1090"/>
    </location>
</feature>
<sequence length="1425" mass="163125">MDILFDNFKDTFTESGSGVGNLENSDTKLYPTHHVAVSPNGQQVATFNSDTLELNICQADSLSKKRLINCEALTEIRSSVKLVWSLAVSNPINIRKIGSDEPEILIALSCFDKSEMMLGKPLTNNSMSTTIIYNQSNKNLDDDEKNYPTYDEEKGVKVVKSTTFIISTLRNSRLLTAIDDLGGLVRFLNDDPSQPQTVTIVVLNASGISKTFFNIDNIIISNNAANNDNNNNNYSWWNKLSSSSQLQQFFFPLKIQAELEKLYQNTSCSELLNRSIENDYFLIEDYKDRVQVVEMYNLRTNKLEMVFHQRAETAPSAFGHGNPAVAISKHNSLLAYCRGANSITIYLIENSLEISTQSFPRVERILSVDFINDDESLFIVAQEKENLIPLIIIWDLFSYMDNAIRVLQDATKLFSSGDYKLVRSCGNIIFVGSDGSVTSVLDHTLIRDMLVPAIKSKKGLTTLDLVNLHESEWTVSVHHTIFYQDGKHDNAEIKPVIVFDKEPWVHYKEYGRLSAFLDDERTTQLFIGETTVQVWYRKDINSKEQLKYIWVAPKNKKLSIESLKIGQREFEVNLNTYSNQSFQQEELVSLHWPFKVNAVNDACTALWHLYDRRDDPAGLQKQQEYENLVHRTEKLIRQFIKKRPAIWRLIDVRYDVMASLIKGRRIRLIQQILNNEESDPSMRYLHTPRLNEWPKNPKTSDLEIAIKCGEGRRQRDAVMVGFLLDYYSDNAMDNTGWMFTVSRTLPLLFDHHLDSYAKDLFSKPIFGTKEIHLDESHINPDDLPVGKLKYVKAFDPNTRLEPKGELMNLHSVRKFKILQPIANIIDKSKTSITHNQRLSALQKVIPGLGRGDSSALVALRLVPLPDFTVYPEGTKNQELNLRSLPFQLLRILLWPRGYAIRKESKLSPFLRVIRKDKDGIVLDNPAIEAVIDFKWEYARSHFLRHALLFVCYAILFAILTGAVKNSFVSANVHSNANNEGDIHIRAIVKVMIFLLYYLGYYLLASEIVQCYHEGWRRYISVYNFFDLASIIMPLATYAVTWVRESRGKVPINQLQQSTVATSLTILVLWIEMFLLLRYFAVTGNFIYIIINIVRNVWPFIAFMGIVVLAHGHAMYLLLHDPKGIGLEPNGSSFSLQDNSGAVTGTIQQTFDLTSATDNYFSNFAQSVVAVYFWINGRWDQLTQWNFWPVTLLSFIASVLLVIIMQNMLIAFMSGVFDEAKSEGRLAVLKYRSDLIAEYEILEKPFGDTKGNPRHIFYLGKINKLSRWLKKSEEYWNLRESSTKEKFYDYNKYDDNDRDNDKYSKEEWDITGLDVDVYDKKNIKSMNRKSRIEFYSSWSASTADSDDNVEVSQKSITDDSFETKNLISPMIENASNIQGEIVSLKDSIKTVEGSIDKRLNLLEGKLTEMLNVLNKLASTNSGTGSV</sequence>
<evidence type="ECO:0000313" key="3">
    <source>
        <dbReference type="EMBL" id="GBC02578.1"/>
    </source>
</evidence>
<comment type="caution">
    <text evidence="3">The sequence shown here is derived from an EMBL/GenBank/DDBJ whole genome shotgun (WGS) entry which is preliminary data.</text>
</comment>
<keyword evidence="2" id="KW-0472">Membrane</keyword>
<reference evidence="4" key="2">
    <citation type="submission" date="2019-10" db="EMBL/GenBank/DDBJ databases">
        <title>Conservation and host-specific expression of non-tandemly repeated heterogenous ribosome RNA gene in arbuscular mycorrhizal fungi.</title>
        <authorList>
            <person name="Maeda T."/>
            <person name="Kobayashi Y."/>
            <person name="Nakagawa T."/>
            <person name="Ezawa T."/>
            <person name="Yamaguchi K."/>
            <person name="Bino T."/>
            <person name="Nishimoto Y."/>
            <person name="Shigenobu S."/>
            <person name="Kawaguchi M."/>
        </authorList>
    </citation>
    <scope>NUCLEOTIDE SEQUENCE</scope>
    <source>
        <strain evidence="4">HR1</strain>
    </source>
</reference>
<dbReference type="EMBL" id="BLAL01000208">
    <property type="protein sequence ID" value="GES91942.1"/>
    <property type="molecule type" value="Genomic_DNA"/>
</dbReference>
<dbReference type="EMBL" id="BEXD01003837">
    <property type="protein sequence ID" value="GBC02578.1"/>
    <property type="molecule type" value="Genomic_DNA"/>
</dbReference>
<dbReference type="SUPFAM" id="SSF82171">
    <property type="entry name" value="DPP6 N-terminal domain-like"/>
    <property type="match status" value="1"/>
</dbReference>
<evidence type="ECO:0008006" key="6">
    <source>
        <dbReference type="Google" id="ProtNLM"/>
    </source>
</evidence>
<keyword evidence="1" id="KW-0677">Repeat</keyword>
<feature type="transmembrane region" description="Helical" evidence="2">
    <location>
        <begin position="1024"/>
        <end position="1042"/>
    </location>
</feature>
<keyword evidence="2" id="KW-1133">Transmembrane helix</keyword>
<feature type="transmembrane region" description="Helical" evidence="2">
    <location>
        <begin position="984"/>
        <end position="1004"/>
    </location>
</feature>
<dbReference type="OrthoDB" id="2433234at2759"/>
<feature type="transmembrane region" description="Helical" evidence="2">
    <location>
        <begin position="1096"/>
        <end position="1118"/>
    </location>
</feature>
<organism evidence="3 5">
    <name type="scientific">Rhizophagus clarus</name>
    <dbReference type="NCBI Taxonomy" id="94130"/>
    <lineage>
        <taxon>Eukaryota</taxon>
        <taxon>Fungi</taxon>
        <taxon>Fungi incertae sedis</taxon>
        <taxon>Mucoromycota</taxon>
        <taxon>Glomeromycotina</taxon>
        <taxon>Glomeromycetes</taxon>
        <taxon>Glomerales</taxon>
        <taxon>Glomeraceae</taxon>
        <taxon>Rhizophagus</taxon>
    </lineage>
</organism>
<name>A0A2Z6RID3_9GLOM</name>
<dbReference type="InterPro" id="IPR024862">
    <property type="entry name" value="TRPV"/>
</dbReference>
<dbReference type="GO" id="GO:0098703">
    <property type="term" value="P:calcium ion import across plasma membrane"/>
    <property type="evidence" value="ECO:0007669"/>
    <property type="project" value="TreeGrafter"/>
</dbReference>
<evidence type="ECO:0000256" key="1">
    <source>
        <dbReference type="ARBA" id="ARBA00022737"/>
    </source>
</evidence>
<feature type="transmembrane region" description="Helical" evidence="2">
    <location>
        <begin position="942"/>
        <end position="963"/>
    </location>
</feature>
<accession>A0A2Z6RID3</accession>
<proteinExistence type="predicted"/>
<evidence type="ECO:0000313" key="4">
    <source>
        <dbReference type="EMBL" id="GES91942.1"/>
    </source>
</evidence>
<dbReference type="PANTHER" id="PTHR10582:SF2">
    <property type="entry name" value="INACTIVE"/>
    <property type="match status" value="1"/>
</dbReference>
<dbReference type="Proteomes" id="UP000615446">
    <property type="component" value="Unassembled WGS sequence"/>
</dbReference>
<dbReference type="STRING" id="94130.A0A2Z6RID3"/>
<reference evidence="3 5" key="1">
    <citation type="submission" date="2017-11" db="EMBL/GenBank/DDBJ databases">
        <title>The genome of Rhizophagus clarus HR1 reveals common genetic basis of auxotrophy among arbuscular mycorrhizal fungi.</title>
        <authorList>
            <person name="Kobayashi Y."/>
        </authorList>
    </citation>
    <scope>NUCLEOTIDE SEQUENCE [LARGE SCALE GENOMIC DNA]</scope>
    <source>
        <strain evidence="3 5">HR1</strain>
    </source>
</reference>
<keyword evidence="2" id="KW-0812">Transmembrane</keyword>
<dbReference type="PANTHER" id="PTHR10582">
    <property type="entry name" value="TRANSIENT RECEPTOR POTENTIAL ION CHANNEL PROTEIN"/>
    <property type="match status" value="1"/>
</dbReference>
<dbReference type="GO" id="GO:0005216">
    <property type="term" value="F:monoatomic ion channel activity"/>
    <property type="evidence" value="ECO:0007669"/>
    <property type="project" value="InterPro"/>
</dbReference>
<protein>
    <recommendedName>
        <fullName evidence="6">Ion transport domain-containing protein</fullName>
    </recommendedName>
</protein>
<evidence type="ECO:0000313" key="5">
    <source>
        <dbReference type="Proteomes" id="UP000247702"/>
    </source>
</evidence>
<evidence type="ECO:0000256" key="2">
    <source>
        <dbReference type="SAM" id="Phobius"/>
    </source>
</evidence>
<dbReference type="GO" id="GO:0005886">
    <property type="term" value="C:plasma membrane"/>
    <property type="evidence" value="ECO:0007669"/>
    <property type="project" value="TreeGrafter"/>
</dbReference>
<keyword evidence="5" id="KW-1185">Reference proteome</keyword>
<feature type="transmembrane region" description="Helical" evidence="2">
    <location>
        <begin position="1186"/>
        <end position="1204"/>
    </location>
</feature>